<dbReference type="EMBL" id="CP109965">
    <property type="protein sequence ID" value="WAJ70797.1"/>
    <property type="molecule type" value="Genomic_DNA"/>
</dbReference>
<keyword evidence="3" id="KW-1185">Reference proteome</keyword>
<dbReference type="InterPro" id="IPR027396">
    <property type="entry name" value="DsrEFH-like"/>
</dbReference>
<accession>A0ABY7APX7</accession>
<dbReference type="Pfam" id="PF02635">
    <property type="entry name" value="DsrE"/>
    <property type="match status" value="1"/>
</dbReference>
<evidence type="ECO:0000313" key="3">
    <source>
        <dbReference type="Proteomes" id="UP001163726"/>
    </source>
</evidence>
<organism evidence="2 3">
    <name type="scientific">Catenovulum adriaticum</name>
    <dbReference type="NCBI Taxonomy" id="2984846"/>
    <lineage>
        <taxon>Bacteria</taxon>
        <taxon>Pseudomonadati</taxon>
        <taxon>Pseudomonadota</taxon>
        <taxon>Gammaproteobacteria</taxon>
        <taxon>Alteromonadales</taxon>
        <taxon>Alteromonadaceae</taxon>
        <taxon>Catenovulum</taxon>
    </lineage>
</organism>
<proteinExistence type="inferred from homology"/>
<evidence type="ECO:0000313" key="2">
    <source>
        <dbReference type="EMBL" id="WAJ70797.1"/>
    </source>
</evidence>
<gene>
    <name evidence="2" type="primary">tusC</name>
    <name evidence="2" type="ORF">OLW01_02980</name>
</gene>
<dbReference type="InterPro" id="IPR017462">
    <property type="entry name" value="Sulphur_relay_TusC/DsrF"/>
</dbReference>
<dbReference type="RefSeq" id="WP_268075142.1">
    <property type="nucleotide sequence ID" value="NZ_CP109965.1"/>
</dbReference>
<dbReference type="PANTHER" id="PTHR38780:SF1">
    <property type="entry name" value="PROTEIN TUSC"/>
    <property type="match status" value="1"/>
</dbReference>
<comment type="similarity">
    <text evidence="1">Belongs to the DsrF/TusC family.</text>
</comment>
<sequence length="119" mass="13391">MQPTHAILFKQSPFQNKAGQDGLELALTLATFEQPVELFFKGLGIQQLLKELTGEPAGRKTYTAAFKLLELYDIEAVYVYQPSLAQLNVTPEQLAIDVTVLTPSQWHQKLKSQNRVLSF</sequence>
<dbReference type="NCBIfam" id="TIGR03010">
    <property type="entry name" value="sulf_tusC_dsrF"/>
    <property type="match status" value="1"/>
</dbReference>
<reference evidence="2" key="1">
    <citation type="submission" date="2022-10" db="EMBL/GenBank/DDBJ databases">
        <title>Catenovulum adriacola sp. nov. isolated in the Harbour of Susak.</title>
        <authorList>
            <person name="Schoch T."/>
            <person name="Reich S.J."/>
            <person name="Stoeferle S."/>
            <person name="Flaiz M."/>
            <person name="Kazda M."/>
            <person name="Riedel C.U."/>
            <person name="Duerre P."/>
        </authorList>
    </citation>
    <scope>NUCLEOTIDE SEQUENCE</scope>
    <source>
        <strain evidence="2">TS8</strain>
    </source>
</reference>
<dbReference type="NCBIfam" id="NF001238">
    <property type="entry name" value="PRK00211.1"/>
    <property type="match status" value="1"/>
</dbReference>
<evidence type="ECO:0000256" key="1">
    <source>
        <dbReference type="ARBA" id="ARBA00005996"/>
    </source>
</evidence>
<dbReference type="InterPro" id="IPR003787">
    <property type="entry name" value="Sulphur_relay_DsrE/F-like"/>
</dbReference>
<dbReference type="PANTHER" id="PTHR38780">
    <property type="entry name" value="PROTEIN TUSC"/>
    <property type="match status" value="1"/>
</dbReference>
<dbReference type="Gene3D" id="3.40.1260.10">
    <property type="entry name" value="DsrEFH-like"/>
    <property type="match status" value="1"/>
</dbReference>
<name>A0ABY7APX7_9ALTE</name>
<dbReference type="Proteomes" id="UP001163726">
    <property type="component" value="Chromosome"/>
</dbReference>
<protein>
    <submittedName>
        <fullName evidence="2">Sulfurtransferase complex subunit TusC</fullName>
    </submittedName>
</protein>
<dbReference type="SUPFAM" id="SSF75169">
    <property type="entry name" value="DsrEFH-like"/>
    <property type="match status" value="1"/>
</dbReference>